<dbReference type="InterPro" id="IPR011010">
    <property type="entry name" value="DNA_brk_join_enz"/>
</dbReference>
<dbReference type="GO" id="GO:0015074">
    <property type="term" value="P:DNA integration"/>
    <property type="evidence" value="ECO:0007669"/>
    <property type="project" value="InterPro"/>
</dbReference>
<accession>A0A840IFK8</accession>
<dbReference type="Gene3D" id="1.10.150.130">
    <property type="match status" value="1"/>
</dbReference>
<organism evidence="8 9">
    <name type="scientific">Conexibacter arvalis</name>
    <dbReference type="NCBI Taxonomy" id="912552"/>
    <lineage>
        <taxon>Bacteria</taxon>
        <taxon>Bacillati</taxon>
        <taxon>Actinomycetota</taxon>
        <taxon>Thermoleophilia</taxon>
        <taxon>Solirubrobacterales</taxon>
        <taxon>Conexibacteraceae</taxon>
        <taxon>Conexibacter</taxon>
    </lineage>
</organism>
<dbReference type="PANTHER" id="PTHR30349">
    <property type="entry name" value="PHAGE INTEGRASE-RELATED"/>
    <property type="match status" value="1"/>
</dbReference>
<evidence type="ECO:0000256" key="5">
    <source>
        <dbReference type="SAM" id="Coils"/>
    </source>
</evidence>
<reference evidence="8 9" key="1">
    <citation type="submission" date="2020-08" db="EMBL/GenBank/DDBJ databases">
        <title>Genomic Encyclopedia of Archaeal and Bacterial Type Strains, Phase II (KMG-II): from individual species to whole genera.</title>
        <authorList>
            <person name="Goeker M."/>
        </authorList>
    </citation>
    <scope>NUCLEOTIDE SEQUENCE [LARGE SCALE GENOMIC DNA]</scope>
    <source>
        <strain evidence="8 9">DSM 23288</strain>
    </source>
</reference>
<evidence type="ECO:0000313" key="9">
    <source>
        <dbReference type="Proteomes" id="UP000585272"/>
    </source>
</evidence>
<protein>
    <submittedName>
        <fullName evidence="8">Integrase</fullName>
    </submittedName>
</protein>
<dbReference type="InterPro" id="IPR010998">
    <property type="entry name" value="Integrase_recombinase_N"/>
</dbReference>
<dbReference type="PANTHER" id="PTHR30349:SF64">
    <property type="entry name" value="PROPHAGE INTEGRASE INTD-RELATED"/>
    <property type="match status" value="1"/>
</dbReference>
<sequence length="399" mass="45085">MDYLPSGKIRVRVHVGGGKYRTKSFSVLEDAVAWQLSMNRSKETGTLHKVDADLQTFRELAAEHMTAKVDDLSEKTYRNYRNRWKHIEGHPIAAMPIRAIGPEEVEGLKTDLLTAGVGREMVRSVLALGQQIMERAVRFGRIRSNAFKAVDKPKVRKARRVRPISPLGVERLRGEMNVSDALLVSVIAYSGLRPGEVRAQVWSEIGTRRIEVENGTNPDGSLKPTKTEEERSVRLVRALADDYASARVALGNPPATARVFLTADGRPWTEEDWRNFAKRFKAATRRAGVDIRRPYDLRHAAASLWLHEGISIVQVAKWLGHDAKTLMGVYAHVIEDLDPNDRRTADEVIAEARREYAKERARADAEYARSVERRAKATLERSARRRRLARARARDISVT</sequence>
<feature type="coiled-coil region" evidence="5">
    <location>
        <begin position="342"/>
        <end position="369"/>
    </location>
</feature>
<keyword evidence="9" id="KW-1185">Reference proteome</keyword>
<dbReference type="InterPro" id="IPR044068">
    <property type="entry name" value="CB"/>
</dbReference>
<dbReference type="PROSITE" id="PS51900">
    <property type="entry name" value="CB"/>
    <property type="match status" value="1"/>
</dbReference>
<gene>
    <name evidence="8" type="ORF">BDZ31_002600</name>
</gene>
<feature type="domain" description="Tyr recombinase" evidence="6">
    <location>
        <begin position="159"/>
        <end position="347"/>
    </location>
</feature>
<name>A0A840IFK8_9ACTN</name>
<dbReference type="PROSITE" id="PS51898">
    <property type="entry name" value="TYR_RECOMBINASE"/>
    <property type="match status" value="1"/>
</dbReference>
<dbReference type="RefSeq" id="WP_183342680.1">
    <property type="nucleotide sequence ID" value="NZ_JACHNU010000003.1"/>
</dbReference>
<dbReference type="InterPro" id="IPR002104">
    <property type="entry name" value="Integrase_catalytic"/>
</dbReference>
<comment type="similarity">
    <text evidence="1">Belongs to the 'phage' integrase family.</text>
</comment>
<keyword evidence="2 4" id="KW-0238">DNA-binding</keyword>
<proteinExistence type="inferred from homology"/>
<dbReference type="GO" id="GO:0006310">
    <property type="term" value="P:DNA recombination"/>
    <property type="evidence" value="ECO:0007669"/>
    <property type="project" value="UniProtKB-KW"/>
</dbReference>
<evidence type="ECO:0000256" key="4">
    <source>
        <dbReference type="PROSITE-ProRule" id="PRU01248"/>
    </source>
</evidence>
<evidence type="ECO:0000256" key="3">
    <source>
        <dbReference type="ARBA" id="ARBA00023172"/>
    </source>
</evidence>
<feature type="domain" description="Core-binding (CB)" evidence="7">
    <location>
        <begin position="55"/>
        <end position="137"/>
    </location>
</feature>
<dbReference type="Gene3D" id="1.10.443.10">
    <property type="entry name" value="Intergrase catalytic core"/>
    <property type="match status" value="1"/>
</dbReference>
<evidence type="ECO:0000256" key="1">
    <source>
        <dbReference type="ARBA" id="ARBA00008857"/>
    </source>
</evidence>
<evidence type="ECO:0000313" key="8">
    <source>
        <dbReference type="EMBL" id="MBB4663011.1"/>
    </source>
</evidence>
<keyword evidence="5" id="KW-0175">Coiled coil</keyword>
<dbReference type="EMBL" id="JACHNU010000003">
    <property type="protein sequence ID" value="MBB4663011.1"/>
    <property type="molecule type" value="Genomic_DNA"/>
</dbReference>
<comment type="caution">
    <text evidence="8">The sequence shown here is derived from an EMBL/GenBank/DDBJ whole genome shotgun (WGS) entry which is preliminary data.</text>
</comment>
<evidence type="ECO:0000256" key="2">
    <source>
        <dbReference type="ARBA" id="ARBA00023125"/>
    </source>
</evidence>
<dbReference type="GO" id="GO:0003677">
    <property type="term" value="F:DNA binding"/>
    <property type="evidence" value="ECO:0007669"/>
    <property type="project" value="UniProtKB-UniRule"/>
</dbReference>
<dbReference type="AlphaFoldDB" id="A0A840IFK8"/>
<dbReference type="SUPFAM" id="SSF56349">
    <property type="entry name" value="DNA breaking-rejoining enzymes"/>
    <property type="match status" value="1"/>
</dbReference>
<dbReference type="Pfam" id="PF00589">
    <property type="entry name" value="Phage_integrase"/>
    <property type="match status" value="1"/>
</dbReference>
<dbReference type="InterPro" id="IPR013762">
    <property type="entry name" value="Integrase-like_cat_sf"/>
</dbReference>
<dbReference type="Proteomes" id="UP000585272">
    <property type="component" value="Unassembled WGS sequence"/>
</dbReference>
<evidence type="ECO:0000259" key="7">
    <source>
        <dbReference type="PROSITE" id="PS51900"/>
    </source>
</evidence>
<dbReference type="InterPro" id="IPR050090">
    <property type="entry name" value="Tyrosine_recombinase_XerCD"/>
</dbReference>
<evidence type="ECO:0000259" key="6">
    <source>
        <dbReference type="PROSITE" id="PS51898"/>
    </source>
</evidence>
<keyword evidence="3" id="KW-0233">DNA recombination</keyword>